<organism evidence="2 3">
    <name type="scientific">Symbiodinium natans</name>
    <dbReference type="NCBI Taxonomy" id="878477"/>
    <lineage>
        <taxon>Eukaryota</taxon>
        <taxon>Sar</taxon>
        <taxon>Alveolata</taxon>
        <taxon>Dinophyceae</taxon>
        <taxon>Suessiales</taxon>
        <taxon>Symbiodiniaceae</taxon>
        <taxon>Symbiodinium</taxon>
    </lineage>
</organism>
<feature type="compositionally biased region" description="Low complexity" evidence="1">
    <location>
        <begin position="402"/>
        <end position="415"/>
    </location>
</feature>
<feature type="region of interest" description="Disordered" evidence="1">
    <location>
        <begin position="71"/>
        <end position="222"/>
    </location>
</feature>
<feature type="compositionally biased region" description="Polar residues" evidence="1">
    <location>
        <begin position="234"/>
        <end position="261"/>
    </location>
</feature>
<feature type="compositionally biased region" description="Polar residues" evidence="1">
    <location>
        <begin position="300"/>
        <end position="320"/>
    </location>
</feature>
<protein>
    <submittedName>
        <fullName evidence="2">Uncharacterized protein</fullName>
    </submittedName>
</protein>
<evidence type="ECO:0000313" key="3">
    <source>
        <dbReference type="Proteomes" id="UP000604046"/>
    </source>
</evidence>
<sequence>MGRNGPSPSAKLKSSRRPPTQGGDDHAGTTSAPAKATPANQGEQQADNGWGTAWTWETRAANWNNDWRAAHATNAGWWTGQWNAQWDQRQWTSRVPPPPPPPPVKRRNVTSAEHTASQQEGTEALTARAGSSQDHAMPSQQSSSTSSAAPVCTLPTVKEEQRNSPEEEPDELAADESVKADTARSLHAGAEEHRSGVALPPDYTVLTKTDPDEASPGTACASSSQLLILPSQATMNAPPSSTFTEDFTAETAPSPTQSQLQGLPLQHLPRQVKDESLESETQSSFSEAPPCMAEIADPTQMASYPQTTLPAPQTGTSSDTSADELLEENKLTSPIRQSSSEVEGADPRLCPVVETTRTSDLSPTFPAETDETSQDGVICQPSPPEEPQTGKSTNKIRDWQTDGPVGDSSSPSSDVTIPAAPEEATLPNEEVHLALTTRTTNKMPRLHPPAAGQKTGLHCCCLHSLMPWLSVPLNTASFVQGEHVPHMTLTVHWLGQDTSSSTRWNKPEPSSVSAAYLPWGKMMRSHAWARWKLLLKARRVTQRSLAEAAEPLEPETTYAMCVASRFGVATYLGRTFTAKQLGALYQAELKHWLHIQDECTRPDLVIITETHWPTTMEYQATDWQAAHTGEGHSQGGILVLVHSSV</sequence>
<evidence type="ECO:0000313" key="2">
    <source>
        <dbReference type="EMBL" id="CAE7218922.1"/>
    </source>
</evidence>
<proteinExistence type="predicted"/>
<feature type="compositionally biased region" description="Polar residues" evidence="1">
    <location>
        <begin position="109"/>
        <end position="121"/>
    </location>
</feature>
<feature type="compositionally biased region" description="Basic and acidic residues" evidence="1">
    <location>
        <begin position="176"/>
        <end position="195"/>
    </location>
</feature>
<reference evidence="2" key="1">
    <citation type="submission" date="2021-02" db="EMBL/GenBank/DDBJ databases">
        <authorList>
            <person name="Dougan E. K."/>
            <person name="Rhodes N."/>
            <person name="Thang M."/>
            <person name="Chan C."/>
        </authorList>
    </citation>
    <scope>NUCLEOTIDE SEQUENCE</scope>
</reference>
<name>A0A812K8C3_9DINO</name>
<feature type="region of interest" description="Disordered" evidence="1">
    <location>
        <begin position="234"/>
        <end position="430"/>
    </location>
</feature>
<comment type="caution">
    <text evidence="2">The sequence shown here is derived from an EMBL/GenBank/DDBJ whole genome shotgun (WGS) entry which is preliminary data.</text>
</comment>
<feature type="compositionally biased region" description="Polar residues" evidence="1">
    <location>
        <begin position="28"/>
        <end position="47"/>
    </location>
</feature>
<dbReference type="AlphaFoldDB" id="A0A812K8C3"/>
<feature type="compositionally biased region" description="Polar residues" evidence="1">
    <location>
        <begin position="80"/>
        <end position="93"/>
    </location>
</feature>
<feature type="compositionally biased region" description="Polar residues" evidence="1">
    <location>
        <begin position="331"/>
        <end position="341"/>
    </location>
</feature>
<feature type="region of interest" description="Disordered" evidence="1">
    <location>
        <begin position="1"/>
        <end position="52"/>
    </location>
</feature>
<evidence type="ECO:0000256" key="1">
    <source>
        <dbReference type="SAM" id="MobiDB-lite"/>
    </source>
</evidence>
<gene>
    <name evidence="2" type="ORF">SNAT2548_LOCUS7897</name>
</gene>
<dbReference type="Proteomes" id="UP000604046">
    <property type="component" value="Unassembled WGS sequence"/>
</dbReference>
<keyword evidence="3" id="KW-1185">Reference proteome</keyword>
<dbReference type="EMBL" id="CAJNDS010000566">
    <property type="protein sequence ID" value="CAE7218922.1"/>
    <property type="molecule type" value="Genomic_DNA"/>
</dbReference>
<accession>A0A812K8C3</accession>